<evidence type="ECO:0000313" key="1">
    <source>
        <dbReference type="EMBL" id="KAF6500205.1"/>
    </source>
</evidence>
<dbReference type="Proteomes" id="UP000550707">
    <property type="component" value="Unassembled WGS sequence"/>
</dbReference>
<dbReference type="EMBL" id="JACASF010000001">
    <property type="protein sequence ID" value="KAF6500205.1"/>
    <property type="molecule type" value="Genomic_DNA"/>
</dbReference>
<comment type="caution">
    <text evidence="1">The sequence shown here is derived from an EMBL/GenBank/DDBJ whole genome shotgun (WGS) entry which is preliminary data.</text>
</comment>
<accession>A0A7J8JV70</accession>
<organism evidence="1 2">
    <name type="scientific">Molossus molossus</name>
    <name type="common">Pallas' mastiff bat</name>
    <name type="synonym">Vespertilio molossus</name>
    <dbReference type="NCBI Taxonomy" id="27622"/>
    <lineage>
        <taxon>Eukaryota</taxon>
        <taxon>Metazoa</taxon>
        <taxon>Chordata</taxon>
        <taxon>Craniata</taxon>
        <taxon>Vertebrata</taxon>
        <taxon>Euteleostomi</taxon>
        <taxon>Mammalia</taxon>
        <taxon>Eutheria</taxon>
        <taxon>Laurasiatheria</taxon>
        <taxon>Chiroptera</taxon>
        <taxon>Yangochiroptera</taxon>
        <taxon>Molossidae</taxon>
        <taxon>Molossus</taxon>
    </lineage>
</organism>
<keyword evidence="2" id="KW-1185">Reference proteome</keyword>
<evidence type="ECO:0000313" key="2">
    <source>
        <dbReference type="Proteomes" id="UP000550707"/>
    </source>
</evidence>
<proteinExistence type="predicted"/>
<gene>
    <name evidence="1" type="ORF">HJG59_005676</name>
</gene>
<protein>
    <submittedName>
        <fullName evidence="1">Glucuronic acid epimerase</fullName>
    </submittedName>
</protein>
<name>A0A7J8JV70_MOLMO</name>
<reference evidence="1 2" key="1">
    <citation type="journal article" date="2020" name="Nature">
        <title>Six reference-quality genomes reveal evolution of bat adaptations.</title>
        <authorList>
            <person name="Jebb D."/>
            <person name="Huang Z."/>
            <person name="Pippel M."/>
            <person name="Hughes G.M."/>
            <person name="Lavrichenko K."/>
            <person name="Devanna P."/>
            <person name="Winkler S."/>
            <person name="Jermiin L.S."/>
            <person name="Skirmuntt E.C."/>
            <person name="Katzourakis A."/>
            <person name="Burkitt-Gray L."/>
            <person name="Ray D.A."/>
            <person name="Sullivan K.A.M."/>
            <person name="Roscito J.G."/>
            <person name="Kirilenko B.M."/>
            <person name="Davalos L.M."/>
            <person name="Corthals A.P."/>
            <person name="Power M.L."/>
            <person name="Jones G."/>
            <person name="Ransome R.D."/>
            <person name="Dechmann D.K.N."/>
            <person name="Locatelli A.G."/>
            <person name="Puechmaille S.J."/>
            <person name="Fedrigo O."/>
            <person name="Jarvis E.D."/>
            <person name="Hiller M."/>
            <person name="Vernes S.C."/>
            <person name="Myers E.W."/>
            <person name="Teeling E.C."/>
        </authorList>
    </citation>
    <scope>NUCLEOTIDE SEQUENCE [LARGE SCALE GENOMIC DNA]</scope>
    <source>
        <strain evidence="1">MMolMol1</strain>
        <tissue evidence="1">Muscle</tissue>
    </source>
</reference>
<sequence>MKQQKIGTKPASPMTGSCQRAALWPVWLISLDSPMLNSSLPQRPVKVYLCNWGTQKILLFPLTSSS</sequence>
<dbReference type="AlphaFoldDB" id="A0A7J8JV70"/>